<proteinExistence type="predicted"/>
<dbReference type="InterPro" id="IPR016193">
    <property type="entry name" value="Cytidine_deaminase-like"/>
</dbReference>
<dbReference type="EMBL" id="LCPH01000002">
    <property type="protein sequence ID" value="KKU93285.1"/>
    <property type="molecule type" value="Genomic_DNA"/>
</dbReference>
<evidence type="ECO:0000313" key="1">
    <source>
        <dbReference type="EMBL" id="KKU93285.1"/>
    </source>
</evidence>
<accession>A0A837INX0</accession>
<organism evidence="1 2">
    <name type="scientific">Candidatus Yanofskybacteria bacterium GW2011_GWC1_48_11</name>
    <dbReference type="NCBI Taxonomy" id="1619027"/>
    <lineage>
        <taxon>Bacteria</taxon>
        <taxon>Candidatus Yanofskyibacteriota</taxon>
    </lineage>
</organism>
<dbReference type="GO" id="GO:0003824">
    <property type="term" value="F:catalytic activity"/>
    <property type="evidence" value="ECO:0007669"/>
    <property type="project" value="InterPro"/>
</dbReference>
<name>A0A837INX0_9BACT</name>
<sequence>MGEAEESSLEQREEERQEELRRYVLQEAWDWTHLSNCLDKRLGAILVKDGRIIGRGSNLCAPPPYGYGDVLPSCPRRNSVRGTNRKKCRGFHAEIFACLSVRRDKHGMSIPVTPADYARFAWHQFDGEKKGARTRRVLQGRFTEEDRERLHGAELYLVGVAYVCDVCQWLLDWLGVTIHENNIIPPVLSIVERKQT</sequence>
<reference evidence="1 2" key="1">
    <citation type="journal article" date="2015" name="Nature">
        <title>rRNA introns, odd ribosomes, and small enigmatic genomes across a large radiation of phyla.</title>
        <authorList>
            <person name="Brown C.T."/>
            <person name="Hug L.A."/>
            <person name="Thomas B.C."/>
            <person name="Sharon I."/>
            <person name="Castelle C.J."/>
            <person name="Singh A."/>
            <person name="Wilkins M.J."/>
            <person name="Williams K.H."/>
            <person name="Banfield J.F."/>
        </authorList>
    </citation>
    <scope>NUCLEOTIDE SEQUENCE [LARGE SCALE GENOMIC DNA]</scope>
</reference>
<protein>
    <recommendedName>
        <fullName evidence="3">CMP/dCMP-type deaminase domain-containing protein</fullName>
    </recommendedName>
</protein>
<dbReference type="Gene3D" id="3.40.140.10">
    <property type="entry name" value="Cytidine Deaminase, domain 2"/>
    <property type="match status" value="1"/>
</dbReference>
<dbReference type="AlphaFoldDB" id="A0A837INX0"/>
<dbReference type="Proteomes" id="UP000034462">
    <property type="component" value="Unassembled WGS sequence"/>
</dbReference>
<comment type="caution">
    <text evidence="1">The sequence shown here is derived from an EMBL/GenBank/DDBJ whole genome shotgun (WGS) entry which is preliminary data.</text>
</comment>
<evidence type="ECO:0008006" key="3">
    <source>
        <dbReference type="Google" id="ProtNLM"/>
    </source>
</evidence>
<dbReference type="SUPFAM" id="SSF53927">
    <property type="entry name" value="Cytidine deaminase-like"/>
    <property type="match status" value="1"/>
</dbReference>
<gene>
    <name evidence="1" type="ORF">UY25_C0002G0009</name>
</gene>
<evidence type="ECO:0000313" key="2">
    <source>
        <dbReference type="Proteomes" id="UP000034462"/>
    </source>
</evidence>